<keyword evidence="6" id="KW-1185">Reference proteome</keyword>
<feature type="region of interest" description="Disordered" evidence="3">
    <location>
        <begin position="64"/>
        <end position="85"/>
    </location>
</feature>
<dbReference type="Proteomes" id="UP000296706">
    <property type="component" value="Chromosome"/>
</dbReference>
<dbReference type="Gene3D" id="1.10.10.60">
    <property type="entry name" value="Homeodomain-like"/>
    <property type="match status" value="1"/>
</dbReference>
<name>A0A4D6H9N2_9EURY</name>
<organism evidence="5 6">
    <name type="scientific">Halapricum salinum</name>
    <dbReference type="NCBI Taxonomy" id="1457250"/>
    <lineage>
        <taxon>Archaea</taxon>
        <taxon>Methanobacteriati</taxon>
        <taxon>Methanobacteriota</taxon>
        <taxon>Stenosarchaea group</taxon>
        <taxon>Halobacteria</taxon>
        <taxon>Halobacteriales</taxon>
        <taxon>Haloarculaceae</taxon>
        <taxon>Halapricum</taxon>
    </lineage>
</organism>
<feature type="domain" description="HNH nuclease" evidence="4">
    <location>
        <begin position="165"/>
        <end position="226"/>
    </location>
</feature>
<dbReference type="Gene3D" id="1.10.30.50">
    <property type="match status" value="1"/>
</dbReference>
<protein>
    <submittedName>
        <fullName evidence="5">Winged helix-turn-helix transcriptional regulator</fullName>
    </submittedName>
</protein>
<accession>A0A4D6H9N2</accession>
<evidence type="ECO:0000259" key="4">
    <source>
        <dbReference type="SMART" id="SM00507"/>
    </source>
</evidence>
<dbReference type="AlphaFoldDB" id="A0A4D6H9N2"/>
<sequence length="243" mass="28104">MLRDSNGIYRSGIKYRIKSILTYSDPDWLREQYWEKRLTQKEIAEKCDVSVRTIRRHMKRHGIERRDLEGEDHPLHGTNRSPEVTSKISDSLEGRTFSAEACERMSESHVGNPIPEAVRQKISESLTGIERSEQTRQRMSESTAGASNPNWKGGYSRRYGPGWATARTRVQNRDEVCQQCGHDGRDRRLEVHHIIPVRVFRDDPERDLQDAHDLDNLVLLCRRCHGKVEHGAIEASFAESETR</sequence>
<dbReference type="PANTHER" id="PTHR41286:SF1">
    <property type="entry name" value="HNH NUCLEASE YAJD-RELATED"/>
    <property type="match status" value="1"/>
</dbReference>
<dbReference type="GO" id="GO:0008270">
    <property type="term" value="F:zinc ion binding"/>
    <property type="evidence" value="ECO:0007669"/>
    <property type="project" value="InterPro"/>
</dbReference>
<dbReference type="KEGG" id="hsn:DV733_04310"/>
<evidence type="ECO:0000313" key="6">
    <source>
        <dbReference type="Proteomes" id="UP000296706"/>
    </source>
</evidence>
<dbReference type="InterPro" id="IPR003615">
    <property type="entry name" value="HNH_nuc"/>
</dbReference>
<dbReference type="GO" id="GO:0003677">
    <property type="term" value="F:DNA binding"/>
    <property type="evidence" value="ECO:0007669"/>
    <property type="project" value="InterPro"/>
</dbReference>
<evidence type="ECO:0000256" key="3">
    <source>
        <dbReference type="SAM" id="MobiDB-lite"/>
    </source>
</evidence>
<evidence type="ECO:0000313" key="5">
    <source>
        <dbReference type="EMBL" id="QCC50510.1"/>
    </source>
</evidence>
<gene>
    <name evidence="5" type="ORF">DV733_04310</name>
</gene>
<dbReference type="EMBL" id="CP031310">
    <property type="protein sequence ID" value="QCC50510.1"/>
    <property type="molecule type" value="Genomic_DNA"/>
</dbReference>
<dbReference type="Pfam" id="PF13412">
    <property type="entry name" value="HTH_24"/>
    <property type="match status" value="1"/>
</dbReference>
<feature type="region of interest" description="Disordered" evidence="3">
    <location>
        <begin position="126"/>
        <end position="157"/>
    </location>
</feature>
<dbReference type="InterPro" id="IPR003611">
    <property type="entry name" value="NUMOD3"/>
</dbReference>
<dbReference type="GO" id="GO:0016787">
    <property type="term" value="F:hydrolase activity"/>
    <property type="evidence" value="ECO:0007669"/>
    <property type="project" value="UniProtKB-KW"/>
</dbReference>
<dbReference type="Pfam" id="PF07460">
    <property type="entry name" value="NUMOD3"/>
    <property type="match status" value="1"/>
</dbReference>
<dbReference type="GO" id="GO:0004519">
    <property type="term" value="F:endonuclease activity"/>
    <property type="evidence" value="ECO:0007669"/>
    <property type="project" value="InterPro"/>
</dbReference>
<dbReference type="CDD" id="cd00085">
    <property type="entry name" value="HNHc"/>
    <property type="match status" value="1"/>
</dbReference>
<dbReference type="GO" id="GO:0005829">
    <property type="term" value="C:cytosol"/>
    <property type="evidence" value="ECO:0007669"/>
    <property type="project" value="TreeGrafter"/>
</dbReference>
<dbReference type="STRING" id="1457250.GCA_000755225_03165"/>
<reference evidence="5 6" key="1">
    <citation type="journal article" date="2019" name="Nat. Commun.">
        <title>A new type of DNA phosphorothioation-based antiviral system in archaea.</title>
        <authorList>
            <person name="Xiong L."/>
            <person name="Liu S."/>
            <person name="Chen S."/>
            <person name="Xiao Y."/>
            <person name="Zhu B."/>
            <person name="Gao Y."/>
            <person name="Zhang Y."/>
            <person name="Chen B."/>
            <person name="Luo J."/>
            <person name="Deng Z."/>
            <person name="Chen X."/>
            <person name="Wang L."/>
            <person name="Chen S."/>
        </authorList>
    </citation>
    <scope>NUCLEOTIDE SEQUENCE [LARGE SCALE GENOMIC DNA]</scope>
    <source>
        <strain evidence="5 6">CBA1105</strain>
    </source>
</reference>
<keyword evidence="1" id="KW-0540">Nuclease</keyword>
<dbReference type="InterPro" id="IPR002711">
    <property type="entry name" value="HNH"/>
</dbReference>
<feature type="compositionally biased region" description="Basic and acidic residues" evidence="3">
    <location>
        <begin position="64"/>
        <end position="75"/>
    </location>
</feature>
<dbReference type="PANTHER" id="PTHR41286">
    <property type="entry name" value="HNH NUCLEASE YAJD-RELATED"/>
    <property type="match status" value="1"/>
</dbReference>
<evidence type="ECO:0000256" key="2">
    <source>
        <dbReference type="ARBA" id="ARBA00022801"/>
    </source>
</evidence>
<feature type="compositionally biased region" description="Polar residues" evidence="3">
    <location>
        <begin position="140"/>
        <end position="150"/>
    </location>
</feature>
<proteinExistence type="predicted"/>
<feature type="compositionally biased region" description="Basic and acidic residues" evidence="3">
    <location>
        <begin position="130"/>
        <end position="139"/>
    </location>
</feature>
<dbReference type="SMART" id="SM00507">
    <property type="entry name" value="HNHc"/>
    <property type="match status" value="1"/>
</dbReference>
<evidence type="ECO:0000256" key="1">
    <source>
        <dbReference type="ARBA" id="ARBA00022722"/>
    </source>
</evidence>
<keyword evidence="2" id="KW-0378">Hydrolase</keyword>
<dbReference type="Pfam" id="PF01844">
    <property type="entry name" value="HNH"/>
    <property type="match status" value="1"/>
</dbReference>